<accession>A0ABD2Y9H4</accession>
<evidence type="ECO:0000256" key="1">
    <source>
        <dbReference type="SAM" id="MobiDB-lite"/>
    </source>
</evidence>
<sequence length="188" mass="21555">MVSIDVLIKIRFEGCIAAHIREIEIYVKADHIEEKDESRLPFEYEEDDVHGSHEVVPYERPVAFNPENDVANPPLEFGKALRDALLAAAKAATPEAFRKKMTEMATIDEDTIRKWDLIGILCPHVIVVVWVKVVDLVDYIDECYSVEIYLRCYEQTIFPCNGKKIWPATKKHGPTPPKYGRKTGSLRR</sequence>
<dbReference type="Proteomes" id="UP001630127">
    <property type="component" value="Unassembled WGS sequence"/>
</dbReference>
<dbReference type="EMBL" id="JBJUIK010000014">
    <property type="protein sequence ID" value="KAL3504119.1"/>
    <property type="molecule type" value="Genomic_DNA"/>
</dbReference>
<gene>
    <name evidence="2" type="ORF">ACH5RR_033960</name>
</gene>
<feature type="region of interest" description="Disordered" evidence="1">
    <location>
        <begin position="169"/>
        <end position="188"/>
    </location>
</feature>
<comment type="caution">
    <text evidence="2">The sequence shown here is derived from an EMBL/GenBank/DDBJ whole genome shotgun (WGS) entry which is preliminary data.</text>
</comment>
<organism evidence="2 3">
    <name type="scientific">Cinchona calisaya</name>
    <dbReference type="NCBI Taxonomy" id="153742"/>
    <lineage>
        <taxon>Eukaryota</taxon>
        <taxon>Viridiplantae</taxon>
        <taxon>Streptophyta</taxon>
        <taxon>Embryophyta</taxon>
        <taxon>Tracheophyta</taxon>
        <taxon>Spermatophyta</taxon>
        <taxon>Magnoliopsida</taxon>
        <taxon>eudicotyledons</taxon>
        <taxon>Gunneridae</taxon>
        <taxon>Pentapetalae</taxon>
        <taxon>asterids</taxon>
        <taxon>lamiids</taxon>
        <taxon>Gentianales</taxon>
        <taxon>Rubiaceae</taxon>
        <taxon>Cinchonoideae</taxon>
        <taxon>Cinchoneae</taxon>
        <taxon>Cinchona</taxon>
    </lineage>
</organism>
<evidence type="ECO:0000313" key="3">
    <source>
        <dbReference type="Proteomes" id="UP001630127"/>
    </source>
</evidence>
<dbReference type="AlphaFoldDB" id="A0ABD2Y9H4"/>
<evidence type="ECO:0000313" key="2">
    <source>
        <dbReference type="EMBL" id="KAL3504119.1"/>
    </source>
</evidence>
<name>A0ABD2Y9H4_9GENT</name>
<keyword evidence="3" id="KW-1185">Reference proteome</keyword>
<protein>
    <submittedName>
        <fullName evidence="2">Uncharacterized protein</fullName>
    </submittedName>
</protein>
<reference evidence="2 3" key="1">
    <citation type="submission" date="2024-11" db="EMBL/GenBank/DDBJ databases">
        <title>A near-complete genome assembly of Cinchona calisaya.</title>
        <authorList>
            <person name="Lian D.C."/>
            <person name="Zhao X.W."/>
            <person name="Wei L."/>
        </authorList>
    </citation>
    <scope>NUCLEOTIDE SEQUENCE [LARGE SCALE GENOMIC DNA]</scope>
    <source>
        <tissue evidence="2">Nenye</tissue>
    </source>
</reference>
<proteinExistence type="predicted"/>